<gene>
    <name evidence="3" type="ORF">BN159_3432</name>
</gene>
<dbReference type="eggNOG" id="ENOG5031ID7">
    <property type="taxonomic scope" value="Bacteria"/>
</dbReference>
<keyword evidence="2" id="KW-1133">Transmembrane helix</keyword>
<dbReference type="OrthoDB" id="4333717at2"/>
<protein>
    <submittedName>
        <fullName evidence="3">Putative membrane protein</fullName>
    </submittedName>
</protein>
<reference evidence="3 4" key="1">
    <citation type="journal article" date="2012" name="J. Bacteriol.">
        <title>Genome sequence of the bacterium Streptomyces davawensis JCM 4913 and heterologous production of the unique antibiotic roseoflavin.</title>
        <authorList>
            <person name="Jankowitsch F."/>
            <person name="Schwarz J."/>
            <person name="Ruckert C."/>
            <person name="Gust B."/>
            <person name="Szczepanowski R."/>
            <person name="Blom J."/>
            <person name="Pelzer S."/>
            <person name="Kalinowski J."/>
            <person name="Mack M."/>
        </authorList>
    </citation>
    <scope>NUCLEOTIDE SEQUENCE [LARGE SCALE GENOMIC DNA]</scope>
    <source>
        <strain evidence="4">DSM 101723 / JCM 4913 / KCC S-0913 / 768</strain>
    </source>
</reference>
<evidence type="ECO:0000313" key="3">
    <source>
        <dbReference type="EMBL" id="CCK27811.1"/>
    </source>
</evidence>
<feature type="transmembrane region" description="Helical" evidence="2">
    <location>
        <begin position="43"/>
        <end position="65"/>
    </location>
</feature>
<organism evidence="3 4">
    <name type="scientific">Streptomyces davaonensis (strain DSM 101723 / JCM 4913 / KCC S-0913 / 768)</name>
    <dbReference type="NCBI Taxonomy" id="1214101"/>
    <lineage>
        <taxon>Bacteria</taxon>
        <taxon>Bacillati</taxon>
        <taxon>Actinomycetota</taxon>
        <taxon>Actinomycetes</taxon>
        <taxon>Kitasatosporales</taxon>
        <taxon>Streptomycetaceae</taxon>
        <taxon>Streptomyces</taxon>
    </lineage>
</organism>
<keyword evidence="4" id="KW-1185">Reference proteome</keyword>
<evidence type="ECO:0000256" key="1">
    <source>
        <dbReference type="SAM" id="MobiDB-lite"/>
    </source>
</evidence>
<dbReference type="KEGG" id="sdv:BN159_3432"/>
<dbReference type="PATRIC" id="fig|1214101.3.peg.3483"/>
<dbReference type="EMBL" id="HE971709">
    <property type="protein sequence ID" value="CCK27811.1"/>
    <property type="molecule type" value="Genomic_DNA"/>
</dbReference>
<evidence type="ECO:0000256" key="2">
    <source>
        <dbReference type="SAM" id="Phobius"/>
    </source>
</evidence>
<dbReference type="STRING" id="1214101.BN159_3432"/>
<proteinExistence type="predicted"/>
<keyword evidence="2" id="KW-0472">Membrane</keyword>
<keyword evidence="2" id="KW-0812">Transmembrane</keyword>
<dbReference type="RefSeq" id="WP_015658188.1">
    <property type="nucleotide sequence ID" value="NC_020504.1"/>
</dbReference>
<feature type="region of interest" description="Disordered" evidence="1">
    <location>
        <begin position="70"/>
        <end position="92"/>
    </location>
</feature>
<name>K4QUX9_STRDJ</name>
<sequence length="197" mass="20883">MADETGLDDRLAELAAEGRRFAVPPAAEQIRARGDRRRRRKRAAQVSGGALLAVAVAVGGLWLVVPGPEAAPAATKPTSSRSASPFVPPAPAPGEEYASEIGYVYDATVLKDAVQVTVEQVRAERGTAVPTGVVHTLTLSSELPVEVEQVAGGKAGDMRLGELVDRLSGEPRWLFALDYDGEGRVQSLREASWLTVE</sequence>
<dbReference type="AlphaFoldDB" id="K4QUX9"/>
<evidence type="ECO:0000313" key="4">
    <source>
        <dbReference type="Proteomes" id="UP000008043"/>
    </source>
</evidence>
<accession>K4QUX9</accession>
<dbReference type="HOGENOM" id="CLU_1401729_0_0_11"/>
<dbReference type="Proteomes" id="UP000008043">
    <property type="component" value="Chromosome"/>
</dbReference>